<feature type="transmembrane region" description="Helical" evidence="6">
    <location>
        <begin position="131"/>
        <end position="157"/>
    </location>
</feature>
<dbReference type="Proteomes" id="UP001150569">
    <property type="component" value="Unassembled WGS sequence"/>
</dbReference>
<sequence>MPFQRHAAEMVATHSQQSAIVFIGVGMGILSMVTTFLAFLTYLAILNYDRYLVNRLSFRLTALVCAVDFIYSFFQGLGHSRIVGTGAACRFFGWGYTNFGLISVIVRSTMAFNLMQLVIFRRASFARHERLFWFGTISFALAASLTPLCAGALGLSVPSGDCWYRRETEEGGQAWKWTTYFGWVLLCIIYSTISVVVIAITVRRRINRPELIPATSSSHFNPLHRLSHLSIYSITSVLRRLSLRRTRRHGGWDDRDEGSTSDAVPTPPNSPVAANNELSRAINATHNRPTNVLYKLILRVMWYPLIPAICQTLDVIENIVGLTTGKIYMPLYIISIVLVGMQGFLTAFVFFTDPVIVHAWTLFKCDLVVVFFFDYEWGMFRAANDWRIPPSQRNQSSVSRSSRSHSSTSNQPPFRRAGQMASDRVKVHHHRRSLFDDGFTLKHRKMLSYPFTLPPQRRAVGARLVPAPTPVTTSPNGRPRFTTLPSLRHIHNVSDPLPRDSSRPHHPVAYPHLYRQSRLTPCKVAEKQYSLGFYGVPFADFPTGGHWTFAKDRFRRSIQFQASTSDLGSACRLNSPRLPVPPPPTAANSPLPRYNSTVAAASPVTVNPCLHMSTQEKHAHSVWFSTCLGRYRNWRRRAQEIRVRRWCTLRYPGTNVDQPLTAISRNPPFKIPTPPLSSAQAANNPTSATVPDLDTKSWPASFTRYLRHHRDMAYYHVTYWVVSIIHWVVKRYLVSDDELLELDYILDRIPFQPGEPMGDRLRYFEAQASRELYEQSANLCQWDFPENQT</sequence>
<evidence type="ECO:0000256" key="2">
    <source>
        <dbReference type="ARBA" id="ARBA00022692"/>
    </source>
</evidence>
<dbReference type="PANTHER" id="PTHR23112:SF0">
    <property type="entry name" value="TRANSMEMBRANE PROTEIN 116"/>
    <property type="match status" value="1"/>
</dbReference>
<evidence type="ECO:0000256" key="3">
    <source>
        <dbReference type="ARBA" id="ARBA00022989"/>
    </source>
</evidence>
<feature type="transmembrane region" description="Helical" evidence="6">
    <location>
        <begin position="331"/>
        <end position="351"/>
    </location>
</feature>
<evidence type="ECO:0000256" key="5">
    <source>
        <dbReference type="SAM" id="MobiDB-lite"/>
    </source>
</evidence>
<dbReference type="GO" id="GO:0007189">
    <property type="term" value="P:adenylate cyclase-activating G protein-coupled receptor signaling pathway"/>
    <property type="evidence" value="ECO:0007669"/>
    <property type="project" value="TreeGrafter"/>
</dbReference>
<name>A0A9W8DSU4_9FUNG</name>
<dbReference type="OrthoDB" id="5576609at2759"/>
<feature type="transmembrane region" description="Helical" evidence="6">
    <location>
        <begin position="20"/>
        <end position="44"/>
    </location>
</feature>
<keyword evidence="2 6" id="KW-0812">Transmembrane</keyword>
<feature type="transmembrane region" description="Helical" evidence="6">
    <location>
        <begin position="177"/>
        <end position="202"/>
    </location>
</feature>
<dbReference type="AlphaFoldDB" id="A0A9W8DSU4"/>
<comment type="caution">
    <text evidence="7">The sequence shown here is derived from an EMBL/GenBank/DDBJ whole genome shotgun (WGS) entry which is preliminary data.</text>
</comment>
<feature type="transmembrane region" description="Helical" evidence="6">
    <location>
        <begin position="94"/>
        <end position="119"/>
    </location>
</feature>
<comment type="subcellular location">
    <subcellularLocation>
        <location evidence="1">Membrane</location>
        <topology evidence="1">Multi-pass membrane protein</topology>
    </subcellularLocation>
</comment>
<dbReference type="GO" id="GO:0004930">
    <property type="term" value="F:G protein-coupled receptor activity"/>
    <property type="evidence" value="ECO:0007669"/>
    <property type="project" value="TreeGrafter"/>
</dbReference>
<dbReference type="GO" id="GO:0005886">
    <property type="term" value="C:plasma membrane"/>
    <property type="evidence" value="ECO:0007669"/>
    <property type="project" value="TreeGrafter"/>
</dbReference>
<accession>A0A9W8DSU4</accession>
<organism evidence="7 8">
    <name type="scientific">Tieghemiomyces parasiticus</name>
    <dbReference type="NCBI Taxonomy" id="78921"/>
    <lineage>
        <taxon>Eukaryota</taxon>
        <taxon>Fungi</taxon>
        <taxon>Fungi incertae sedis</taxon>
        <taxon>Zoopagomycota</taxon>
        <taxon>Kickxellomycotina</taxon>
        <taxon>Dimargaritomycetes</taxon>
        <taxon>Dimargaritales</taxon>
        <taxon>Dimargaritaceae</taxon>
        <taxon>Tieghemiomyces</taxon>
    </lineage>
</organism>
<feature type="transmembrane region" description="Helical" evidence="6">
    <location>
        <begin position="56"/>
        <end position="74"/>
    </location>
</feature>
<keyword evidence="4 6" id="KW-0472">Membrane</keyword>
<evidence type="ECO:0000313" key="8">
    <source>
        <dbReference type="Proteomes" id="UP001150569"/>
    </source>
</evidence>
<feature type="region of interest" description="Disordered" evidence="5">
    <location>
        <begin position="249"/>
        <end position="271"/>
    </location>
</feature>
<feature type="compositionally biased region" description="Low complexity" evidence="5">
    <location>
        <begin position="391"/>
        <end position="411"/>
    </location>
</feature>
<reference evidence="7" key="1">
    <citation type="submission" date="2022-07" db="EMBL/GenBank/DDBJ databases">
        <title>Phylogenomic reconstructions and comparative analyses of Kickxellomycotina fungi.</title>
        <authorList>
            <person name="Reynolds N.K."/>
            <person name="Stajich J.E."/>
            <person name="Barry K."/>
            <person name="Grigoriev I.V."/>
            <person name="Crous P."/>
            <person name="Smith M.E."/>
        </authorList>
    </citation>
    <scope>NUCLEOTIDE SEQUENCE</scope>
    <source>
        <strain evidence="7">RSA 861</strain>
    </source>
</reference>
<protein>
    <recommendedName>
        <fullName evidence="9">G-protein coupled receptors family 2 profile 2 domain-containing protein</fullName>
    </recommendedName>
</protein>
<gene>
    <name evidence="7" type="ORF">IWQ60_005701</name>
</gene>
<proteinExistence type="predicted"/>
<dbReference type="EMBL" id="JANBPT010000317">
    <property type="protein sequence ID" value="KAJ1923707.1"/>
    <property type="molecule type" value="Genomic_DNA"/>
</dbReference>
<evidence type="ECO:0000313" key="7">
    <source>
        <dbReference type="EMBL" id="KAJ1923707.1"/>
    </source>
</evidence>
<evidence type="ECO:0000256" key="6">
    <source>
        <dbReference type="SAM" id="Phobius"/>
    </source>
</evidence>
<dbReference type="PANTHER" id="PTHR23112">
    <property type="entry name" value="G PROTEIN-COUPLED RECEPTOR 157-RELATED"/>
    <property type="match status" value="1"/>
</dbReference>
<keyword evidence="3 6" id="KW-1133">Transmembrane helix</keyword>
<feature type="region of interest" description="Disordered" evidence="5">
    <location>
        <begin position="390"/>
        <end position="422"/>
    </location>
</feature>
<evidence type="ECO:0000256" key="4">
    <source>
        <dbReference type="ARBA" id="ARBA00023136"/>
    </source>
</evidence>
<keyword evidence="8" id="KW-1185">Reference proteome</keyword>
<evidence type="ECO:0008006" key="9">
    <source>
        <dbReference type="Google" id="ProtNLM"/>
    </source>
</evidence>
<evidence type="ECO:0000256" key="1">
    <source>
        <dbReference type="ARBA" id="ARBA00004141"/>
    </source>
</evidence>